<comment type="caution">
    <text evidence="2">The sequence shown here is derived from an EMBL/GenBank/DDBJ whole genome shotgun (WGS) entry which is preliminary data.</text>
</comment>
<evidence type="ECO:0000313" key="2">
    <source>
        <dbReference type="EMBL" id="MEJ8570043.1"/>
    </source>
</evidence>
<evidence type="ECO:0000313" key="3">
    <source>
        <dbReference type="Proteomes" id="UP001378188"/>
    </source>
</evidence>
<gene>
    <name evidence="2" type="ORF">V3328_01055</name>
</gene>
<evidence type="ECO:0000256" key="1">
    <source>
        <dbReference type="SAM" id="MobiDB-lite"/>
    </source>
</evidence>
<feature type="region of interest" description="Disordered" evidence="1">
    <location>
        <begin position="1"/>
        <end position="26"/>
    </location>
</feature>
<proteinExistence type="predicted"/>
<dbReference type="Proteomes" id="UP001378188">
    <property type="component" value="Unassembled WGS sequence"/>
</dbReference>
<organism evidence="2 3">
    <name type="scientific">Microbaculum marinum</name>
    <dbReference type="NCBI Taxonomy" id="1764581"/>
    <lineage>
        <taxon>Bacteria</taxon>
        <taxon>Pseudomonadati</taxon>
        <taxon>Pseudomonadota</taxon>
        <taxon>Alphaproteobacteria</taxon>
        <taxon>Hyphomicrobiales</taxon>
        <taxon>Tepidamorphaceae</taxon>
        <taxon>Microbaculum</taxon>
    </lineage>
</organism>
<dbReference type="AlphaFoldDB" id="A0AAW9RM97"/>
<protein>
    <submittedName>
        <fullName evidence="2">Uncharacterized protein</fullName>
    </submittedName>
</protein>
<sequence>MAQKPTERPNPAKNVNDAAVGDEEAAKQAARLRARIDQLAIGDRAVYDEDSQPDNK</sequence>
<keyword evidence="3" id="KW-1185">Reference proteome</keyword>
<name>A0AAW9RM97_9HYPH</name>
<reference evidence="2 3" key="1">
    <citation type="submission" date="2024-02" db="EMBL/GenBank/DDBJ databases">
        <title>Genome analysis and characterization of Microbaculum marinisediminis sp. nov., isolated from marine sediment.</title>
        <authorList>
            <person name="Du Z.-J."/>
            <person name="Ye Y.-Q."/>
            <person name="Zhang Z.-R."/>
            <person name="Yuan S.-M."/>
            <person name="Zhang X.-Y."/>
        </authorList>
    </citation>
    <scope>NUCLEOTIDE SEQUENCE [LARGE SCALE GENOMIC DNA]</scope>
    <source>
        <strain evidence="2 3">SDUM1044001</strain>
    </source>
</reference>
<accession>A0AAW9RM97</accession>
<dbReference type="EMBL" id="JAZHOF010000001">
    <property type="protein sequence ID" value="MEJ8570043.1"/>
    <property type="molecule type" value="Genomic_DNA"/>
</dbReference>
<dbReference type="RefSeq" id="WP_340327781.1">
    <property type="nucleotide sequence ID" value="NZ_JAZHOF010000001.1"/>
</dbReference>